<evidence type="ECO:0000313" key="2">
    <source>
        <dbReference type="EMBL" id="MCP2730358.1"/>
    </source>
</evidence>
<evidence type="ECO:0000256" key="1">
    <source>
        <dbReference type="SAM" id="Phobius"/>
    </source>
</evidence>
<dbReference type="RefSeq" id="WP_254013118.1">
    <property type="nucleotide sequence ID" value="NZ_JAMZMM010000192.1"/>
</dbReference>
<protein>
    <submittedName>
        <fullName evidence="2">Glycosyltransferase family 39 protein</fullName>
    </submittedName>
</protein>
<sequence length="521" mass="59133">MKTLIKVSLIALLWISAINSGTINADARLRLEMAHAWWRGTEEVDPDYQPQSREEFFALVKGVDGKRYIPYDVGQPMLMLPGDWLGTQLHRWFPKVGERDFRSLVINFVIFVPLNVAAVVSCFWLLRLFDFNERIAGLGSITWLLGTTFLHYAQVPQQNNQVLLFVTIGYAAALAFVKRGIPHFAVISGIGLGAAFLIRLTSIIHVLTVLLFLVGCVAYQSRDKLKIIQVMGLWLGGFLPLALVERVLTYNRYGSFLVNPQSLSLKQLTTEPIWANLPELPANYPFINPPYVGILGPLFSPAKSIFIYDPLLLPCLVLGIVIWKRLSPYIQWYLVTGIFNLGLHLLLTSRLDFWHGDAAWGARYHVTSVQLLLIPLVALFIQDILAAKRLKLWLMRGIITLAIIVQISSVILLFSLESAQALSLPSASQYLQFRLGERWTNIACEIDSYFSNSSFPEHCLNKNISFVNSRQEYFLKDRHQVALLPFNYARFGFNRKWVFILWGLVLTLAIVTTLRFCLKTG</sequence>
<reference evidence="2" key="1">
    <citation type="submission" date="2022-06" db="EMBL/GenBank/DDBJ databases">
        <title>New cyanobacteria of genus Symplocastrum in benthos of Lake Baikal.</title>
        <authorList>
            <person name="Sorokovikova E."/>
            <person name="Tikhonova I."/>
            <person name="Krasnopeev A."/>
            <person name="Evseev P."/>
            <person name="Gladkikh A."/>
            <person name="Belykh O."/>
        </authorList>
    </citation>
    <scope>NUCLEOTIDE SEQUENCE</scope>
    <source>
        <strain evidence="2">BBK-W-15</strain>
    </source>
</reference>
<feature type="transmembrane region" description="Helical" evidence="1">
    <location>
        <begin position="204"/>
        <end position="220"/>
    </location>
</feature>
<keyword evidence="1" id="KW-0812">Transmembrane</keyword>
<feature type="transmembrane region" description="Helical" evidence="1">
    <location>
        <begin position="227"/>
        <end position="244"/>
    </location>
</feature>
<accession>A0AAE3GUY8</accession>
<dbReference type="EMBL" id="JAMZMM010000192">
    <property type="protein sequence ID" value="MCP2730358.1"/>
    <property type="molecule type" value="Genomic_DNA"/>
</dbReference>
<dbReference type="Proteomes" id="UP001204953">
    <property type="component" value="Unassembled WGS sequence"/>
</dbReference>
<evidence type="ECO:0000313" key="3">
    <source>
        <dbReference type="Proteomes" id="UP001204953"/>
    </source>
</evidence>
<feature type="transmembrane region" description="Helical" evidence="1">
    <location>
        <begin position="135"/>
        <end position="153"/>
    </location>
</feature>
<proteinExistence type="predicted"/>
<keyword evidence="1" id="KW-1133">Transmembrane helix</keyword>
<keyword evidence="1" id="KW-0472">Membrane</keyword>
<feature type="transmembrane region" description="Helical" evidence="1">
    <location>
        <begin position="159"/>
        <end position="176"/>
    </location>
</feature>
<name>A0AAE3GUY8_9CYAN</name>
<feature type="transmembrane region" description="Helical" evidence="1">
    <location>
        <begin position="104"/>
        <end position="126"/>
    </location>
</feature>
<feature type="transmembrane region" description="Helical" evidence="1">
    <location>
        <begin position="330"/>
        <end position="347"/>
    </location>
</feature>
<dbReference type="AlphaFoldDB" id="A0AAE3GUY8"/>
<comment type="caution">
    <text evidence="2">The sequence shown here is derived from an EMBL/GenBank/DDBJ whole genome shotgun (WGS) entry which is preliminary data.</text>
</comment>
<feature type="transmembrane region" description="Helical" evidence="1">
    <location>
        <begin position="497"/>
        <end position="518"/>
    </location>
</feature>
<feature type="transmembrane region" description="Helical" evidence="1">
    <location>
        <begin position="393"/>
        <end position="416"/>
    </location>
</feature>
<feature type="transmembrane region" description="Helical" evidence="1">
    <location>
        <begin position="305"/>
        <end position="323"/>
    </location>
</feature>
<keyword evidence="3" id="KW-1185">Reference proteome</keyword>
<organism evidence="2 3">
    <name type="scientific">Limnofasciculus baicalensis BBK-W-15</name>
    <dbReference type="NCBI Taxonomy" id="2699891"/>
    <lineage>
        <taxon>Bacteria</taxon>
        <taxon>Bacillati</taxon>
        <taxon>Cyanobacteriota</taxon>
        <taxon>Cyanophyceae</taxon>
        <taxon>Coleofasciculales</taxon>
        <taxon>Coleofasciculaceae</taxon>
        <taxon>Limnofasciculus</taxon>
        <taxon>Limnofasciculus baicalensis</taxon>
    </lineage>
</organism>
<feature type="transmembrane region" description="Helical" evidence="1">
    <location>
        <begin position="362"/>
        <end position="381"/>
    </location>
</feature>
<gene>
    <name evidence="2" type="ORF">NJ959_18155</name>
</gene>